<proteinExistence type="predicted"/>
<reference evidence="1 2" key="2">
    <citation type="journal article" date="2017" name="Sci. Rep.">
        <title>Ant-infecting Ophiocordyceps genomes reveal a high diversity of potential behavioral manipulation genes and a possible major role for enterotoxins.</title>
        <authorList>
            <person name="de Bekker C."/>
            <person name="Ohm R.A."/>
            <person name="Evans H.C."/>
            <person name="Brachmann A."/>
            <person name="Hughes D.P."/>
        </authorList>
    </citation>
    <scope>NUCLEOTIDE SEQUENCE [LARGE SCALE GENOMIC DNA]</scope>
    <source>
        <strain evidence="1 2">SC16a</strain>
    </source>
</reference>
<dbReference type="Proteomes" id="UP000037136">
    <property type="component" value="Unassembled WGS sequence"/>
</dbReference>
<dbReference type="EMBL" id="LAZP02000044">
    <property type="protein sequence ID" value="PFH62044.1"/>
    <property type="molecule type" value="Genomic_DNA"/>
</dbReference>
<dbReference type="OrthoDB" id="4664297at2759"/>
<dbReference type="Gene3D" id="2.60.40.2970">
    <property type="match status" value="1"/>
</dbReference>
<keyword evidence="2" id="KW-1185">Reference proteome</keyword>
<organism evidence="1 2">
    <name type="scientific">Ophiocordyceps unilateralis</name>
    <name type="common">Zombie-ant fungus</name>
    <name type="synonym">Torrubia unilateralis</name>
    <dbReference type="NCBI Taxonomy" id="268505"/>
    <lineage>
        <taxon>Eukaryota</taxon>
        <taxon>Fungi</taxon>
        <taxon>Dikarya</taxon>
        <taxon>Ascomycota</taxon>
        <taxon>Pezizomycotina</taxon>
        <taxon>Sordariomycetes</taxon>
        <taxon>Hypocreomycetidae</taxon>
        <taxon>Hypocreales</taxon>
        <taxon>Ophiocordycipitaceae</taxon>
        <taxon>Ophiocordyceps</taxon>
    </lineage>
</organism>
<sequence>MAMKSVIERVACLILLCPKGVPTIAELRYRTFTAKEASRILDNLIVKIGPAASAPAVVRVFVHNNNTDAVTFMKDYSPLDPLALRLGMFNITPAYSPHPIKLPVVEVRREWPPDLRSLVTIQPGSTVTSDLNLHDLEMDFSRFENSASAVLFGDWLAVWKVSRVVKDLFRLENWGSIGGKFVSNHIMVNLSNI</sequence>
<comment type="caution">
    <text evidence="1">The sequence shown here is derived from an EMBL/GenBank/DDBJ whole genome shotgun (WGS) entry which is preliminary data.</text>
</comment>
<protein>
    <submittedName>
        <fullName evidence="1">Uncharacterized protein</fullName>
    </submittedName>
</protein>
<name>A0A2A9PLE9_OPHUN</name>
<gene>
    <name evidence="1" type="ORF">XA68_15367</name>
</gene>
<reference evidence="1 2" key="1">
    <citation type="journal article" date="2015" name="BMC Genomics">
        <title>Gene expression during zombie ant biting behavior reflects the complexity underlying fungal parasitic behavioral manipulation.</title>
        <authorList>
            <person name="de Bekker C."/>
            <person name="Ohm R.A."/>
            <person name="Loreto R.G."/>
            <person name="Sebastian A."/>
            <person name="Albert I."/>
            <person name="Merrow M."/>
            <person name="Brachmann A."/>
            <person name="Hughes D.P."/>
        </authorList>
    </citation>
    <scope>NUCLEOTIDE SEQUENCE [LARGE SCALE GENOMIC DNA]</scope>
    <source>
        <strain evidence="1 2">SC16a</strain>
    </source>
</reference>
<evidence type="ECO:0000313" key="1">
    <source>
        <dbReference type="EMBL" id="PFH62044.1"/>
    </source>
</evidence>
<accession>A0A2A9PLE9</accession>
<dbReference type="AlphaFoldDB" id="A0A2A9PLE9"/>
<evidence type="ECO:0000313" key="2">
    <source>
        <dbReference type="Proteomes" id="UP000037136"/>
    </source>
</evidence>